<dbReference type="InterPro" id="IPR027417">
    <property type="entry name" value="P-loop_NTPase"/>
</dbReference>
<keyword evidence="3" id="KW-1185">Reference proteome</keyword>
<evidence type="ECO:0000313" key="2">
    <source>
        <dbReference type="EMBL" id="AZQ65459.1"/>
    </source>
</evidence>
<dbReference type="EMBL" id="CP034563">
    <property type="protein sequence ID" value="AZQ65459.1"/>
    <property type="molecule type" value="Genomic_DNA"/>
</dbReference>
<dbReference type="RefSeq" id="WP_126620192.1">
    <property type="nucleotide sequence ID" value="NZ_CP034563.1"/>
</dbReference>
<dbReference type="OrthoDB" id="5638848at2"/>
<sequence>MRKFIISGAAGTGKTTLINALVQKNFTAIPEVSRQVITQEQELNSDGFPWLNIEKFTELVYQKSIVHLTNYKKAVFCDRSLIDNIAYLDHQGKAIPNNLQQFPFQEFYHKKVFFAMPWKAIYTTDNQRPEPFEYHLSLSRVLHSTYKKYGFELIEIPFGSVQSRLKFVVDNVCL</sequence>
<dbReference type="KEGG" id="fll:EI427_24930"/>
<evidence type="ECO:0000259" key="1">
    <source>
        <dbReference type="Pfam" id="PF13521"/>
    </source>
</evidence>
<protein>
    <recommendedName>
        <fullName evidence="1">NadR/Ttd14 AAA domain-containing protein</fullName>
    </recommendedName>
</protein>
<dbReference type="Gene3D" id="3.40.50.300">
    <property type="entry name" value="P-loop containing nucleotide triphosphate hydrolases"/>
    <property type="match status" value="1"/>
</dbReference>
<gene>
    <name evidence="2" type="ORF">EI427_24930</name>
</gene>
<dbReference type="Proteomes" id="UP000267268">
    <property type="component" value="Chromosome 2"/>
</dbReference>
<evidence type="ECO:0000313" key="3">
    <source>
        <dbReference type="Proteomes" id="UP000267268"/>
    </source>
</evidence>
<feature type="domain" description="NadR/Ttd14 AAA" evidence="1">
    <location>
        <begin position="3"/>
        <end position="164"/>
    </location>
</feature>
<dbReference type="InterPro" id="IPR038727">
    <property type="entry name" value="NadR/Ttd14_AAA_dom"/>
</dbReference>
<dbReference type="SUPFAM" id="SSF52540">
    <property type="entry name" value="P-loop containing nucleoside triphosphate hydrolases"/>
    <property type="match status" value="1"/>
</dbReference>
<proteinExistence type="predicted"/>
<dbReference type="Pfam" id="PF13521">
    <property type="entry name" value="AAA_28"/>
    <property type="match status" value="1"/>
</dbReference>
<reference evidence="2 3" key="1">
    <citation type="submission" date="2018-12" db="EMBL/GenBank/DDBJ databases">
        <title>Flammeovirga pectinis sp. nov., isolated from the gut of the Korean scallop, Patinopecten yessoensis.</title>
        <authorList>
            <person name="Bae J.-W."/>
            <person name="Jeong Y.-S."/>
            <person name="Kang W."/>
        </authorList>
    </citation>
    <scope>NUCLEOTIDE SEQUENCE [LARGE SCALE GENOMIC DNA]</scope>
    <source>
        <strain evidence="2 3">L12M1</strain>
    </source>
</reference>
<dbReference type="AlphaFoldDB" id="A0A3Q9FT30"/>
<name>A0A3Q9FT30_9BACT</name>
<organism evidence="2 3">
    <name type="scientific">Flammeovirga pectinis</name>
    <dbReference type="NCBI Taxonomy" id="2494373"/>
    <lineage>
        <taxon>Bacteria</taxon>
        <taxon>Pseudomonadati</taxon>
        <taxon>Bacteroidota</taxon>
        <taxon>Cytophagia</taxon>
        <taxon>Cytophagales</taxon>
        <taxon>Flammeovirgaceae</taxon>
        <taxon>Flammeovirga</taxon>
    </lineage>
</organism>
<accession>A0A3Q9FT30</accession>